<dbReference type="Pfam" id="PF00111">
    <property type="entry name" value="Fer2"/>
    <property type="match status" value="1"/>
</dbReference>
<dbReference type="PANTHER" id="PTHR45331:SF2">
    <property type="entry name" value="OXIDOREDUCTASE WITH IRON-SULFUR SUBUNIT"/>
    <property type="match status" value="1"/>
</dbReference>
<comment type="caution">
    <text evidence="2">The sequence shown here is derived from an EMBL/GenBank/DDBJ whole genome shotgun (WGS) entry which is preliminary data.</text>
</comment>
<sequence length="80" mass="8624">MVFYLNGQRMEVDVAPRRTLLEVVREELCLTGTKEGCGRGHCGSCAVLVDGKYALACRLLLSRLAGRQVTTIEGLGTPGN</sequence>
<dbReference type="PROSITE" id="PS00197">
    <property type="entry name" value="2FE2S_FER_1"/>
    <property type="match status" value="1"/>
</dbReference>
<dbReference type="GO" id="GO:0051537">
    <property type="term" value="F:2 iron, 2 sulfur cluster binding"/>
    <property type="evidence" value="ECO:0007669"/>
    <property type="project" value="InterPro"/>
</dbReference>
<name>A0A0F8XD62_9ZZZZ</name>
<evidence type="ECO:0000313" key="2">
    <source>
        <dbReference type="EMBL" id="KKK67132.1"/>
    </source>
</evidence>
<dbReference type="InterPro" id="IPR012675">
    <property type="entry name" value="Beta-grasp_dom_sf"/>
</dbReference>
<dbReference type="InterPro" id="IPR001041">
    <property type="entry name" value="2Fe-2S_ferredoxin-type"/>
</dbReference>
<dbReference type="Gene3D" id="3.10.20.30">
    <property type="match status" value="1"/>
</dbReference>
<reference evidence="2" key="1">
    <citation type="journal article" date="2015" name="Nature">
        <title>Complex archaea that bridge the gap between prokaryotes and eukaryotes.</title>
        <authorList>
            <person name="Spang A."/>
            <person name="Saw J.H."/>
            <person name="Jorgensen S.L."/>
            <person name="Zaremba-Niedzwiedzka K."/>
            <person name="Martijn J."/>
            <person name="Lind A.E."/>
            <person name="van Eijk R."/>
            <person name="Schleper C."/>
            <person name="Guy L."/>
            <person name="Ettema T.J."/>
        </authorList>
    </citation>
    <scope>NUCLEOTIDE SEQUENCE</scope>
</reference>
<accession>A0A0F8XD62</accession>
<dbReference type="AlphaFoldDB" id="A0A0F8XD62"/>
<protein>
    <recommendedName>
        <fullName evidence="1">2Fe-2S ferredoxin-type domain-containing protein</fullName>
    </recommendedName>
</protein>
<organism evidence="2">
    <name type="scientific">marine sediment metagenome</name>
    <dbReference type="NCBI Taxonomy" id="412755"/>
    <lineage>
        <taxon>unclassified sequences</taxon>
        <taxon>metagenomes</taxon>
        <taxon>ecological metagenomes</taxon>
    </lineage>
</organism>
<dbReference type="InterPro" id="IPR036010">
    <property type="entry name" value="2Fe-2S_ferredoxin-like_sf"/>
</dbReference>
<feature type="non-terminal residue" evidence="2">
    <location>
        <position position="80"/>
    </location>
</feature>
<dbReference type="PANTHER" id="PTHR45331">
    <property type="entry name" value="OXIDOREDUCTASE, IRON-SULPHUR BINDING SUBUNIT-RELATED-RELATED"/>
    <property type="match status" value="1"/>
</dbReference>
<dbReference type="InterPro" id="IPR052914">
    <property type="entry name" value="Aldehyde_Oxdr_Iron-Sulfur"/>
</dbReference>
<dbReference type="InterPro" id="IPR006058">
    <property type="entry name" value="2Fe2S_fd_BS"/>
</dbReference>
<dbReference type="EMBL" id="LAZR01059754">
    <property type="protein sequence ID" value="KKK67132.1"/>
    <property type="molecule type" value="Genomic_DNA"/>
</dbReference>
<evidence type="ECO:0000259" key="1">
    <source>
        <dbReference type="PROSITE" id="PS51085"/>
    </source>
</evidence>
<gene>
    <name evidence="2" type="ORF">LCGC14_2957110</name>
</gene>
<dbReference type="SUPFAM" id="SSF54292">
    <property type="entry name" value="2Fe-2S ferredoxin-like"/>
    <property type="match status" value="1"/>
</dbReference>
<dbReference type="GO" id="GO:0016903">
    <property type="term" value="F:oxidoreductase activity, acting on the aldehyde or oxo group of donors"/>
    <property type="evidence" value="ECO:0007669"/>
    <property type="project" value="TreeGrafter"/>
</dbReference>
<dbReference type="PROSITE" id="PS51085">
    <property type="entry name" value="2FE2S_FER_2"/>
    <property type="match status" value="1"/>
</dbReference>
<proteinExistence type="predicted"/>
<dbReference type="CDD" id="cd00207">
    <property type="entry name" value="fer2"/>
    <property type="match status" value="1"/>
</dbReference>
<feature type="domain" description="2Fe-2S ferredoxin-type" evidence="1">
    <location>
        <begin position="1"/>
        <end position="75"/>
    </location>
</feature>